<feature type="compositionally biased region" description="Polar residues" evidence="1">
    <location>
        <begin position="32"/>
        <end position="42"/>
    </location>
</feature>
<feature type="region of interest" description="Disordered" evidence="1">
    <location>
        <begin position="80"/>
        <end position="125"/>
    </location>
</feature>
<comment type="caution">
    <text evidence="2">The sequence shown here is derived from an EMBL/GenBank/DDBJ whole genome shotgun (WGS) entry which is preliminary data.</text>
</comment>
<keyword evidence="3" id="KW-1185">Reference proteome</keyword>
<dbReference type="EMBL" id="CYRY02037145">
    <property type="protein sequence ID" value="VCX20144.1"/>
    <property type="molecule type" value="Genomic_DNA"/>
</dbReference>
<feature type="region of interest" description="Disordered" evidence="1">
    <location>
        <begin position="14"/>
        <end position="42"/>
    </location>
</feature>
<evidence type="ECO:0000256" key="1">
    <source>
        <dbReference type="SAM" id="MobiDB-lite"/>
    </source>
</evidence>
<sequence>MRLLRLMICGQHGDLPGGSGQGQAGCGRRTLLQRSPATSPGATRSFTVSWLLRAGDASPRSWGRLPLTYFGWPVPEPWAKTHSSPGPATYLRQAAEGPGWQGPGAGGCERSAPWPPDSMAQRLSP</sequence>
<proteinExistence type="predicted"/>
<evidence type="ECO:0000313" key="2">
    <source>
        <dbReference type="EMBL" id="VCX20144.1"/>
    </source>
</evidence>
<accession>A0A9X9M1R9</accession>
<protein>
    <submittedName>
        <fullName evidence="2">Uncharacterized protein</fullName>
    </submittedName>
</protein>
<organism evidence="2 3">
    <name type="scientific">Gulo gulo</name>
    <name type="common">Wolverine</name>
    <name type="synonym">Gluton</name>
    <dbReference type="NCBI Taxonomy" id="48420"/>
    <lineage>
        <taxon>Eukaryota</taxon>
        <taxon>Metazoa</taxon>
        <taxon>Chordata</taxon>
        <taxon>Craniata</taxon>
        <taxon>Vertebrata</taxon>
        <taxon>Euteleostomi</taxon>
        <taxon>Mammalia</taxon>
        <taxon>Eutheria</taxon>
        <taxon>Laurasiatheria</taxon>
        <taxon>Carnivora</taxon>
        <taxon>Caniformia</taxon>
        <taxon>Musteloidea</taxon>
        <taxon>Mustelidae</taxon>
        <taxon>Guloninae</taxon>
        <taxon>Gulo</taxon>
    </lineage>
</organism>
<dbReference type="Proteomes" id="UP000269945">
    <property type="component" value="Unassembled WGS sequence"/>
</dbReference>
<reference evidence="2 3" key="1">
    <citation type="submission" date="2018-10" db="EMBL/GenBank/DDBJ databases">
        <authorList>
            <person name="Ekblom R."/>
            <person name="Jareborg N."/>
        </authorList>
    </citation>
    <scope>NUCLEOTIDE SEQUENCE [LARGE SCALE GENOMIC DNA]</scope>
    <source>
        <tissue evidence="2">Muscle</tissue>
    </source>
</reference>
<evidence type="ECO:0000313" key="3">
    <source>
        <dbReference type="Proteomes" id="UP000269945"/>
    </source>
</evidence>
<feature type="non-terminal residue" evidence="2">
    <location>
        <position position="125"/>
    </location>
</feature>
<name>A0A9X9M1R9_GULGU</name>
<feature type="compositionally biased region" description="Gly residues" evidence="1">
    <location>
        <begin position="15"/>
        <end position="25"/>
    </location>
</feature>
<gene>
    <name evidence="2" type="ORF">BN2614_LOCUS3</name>
</gene>
<dbReference type="AlphaFoldDB" id="A0A9X9M1R9"/>